<dbReference type="KEGG" id="yel:LC20_07435"/>
<evidence type="ECO:0000313" key="1">
    <source>
        <dbReference type="EMBL" id="ATX62815.1"/>
    </source>
</evidence>
<name>A0A7U5SUA2_YEREN</name>
<gene>
    <name evidence="1" type="ORF">LC20_07435</name>
</gene>
<dbReference type="Proteomes" id="UP000230961">
    <property type="component" value="Chromosome"/>
</dbReference>
<proteinExistence type="predicted"/>
<dbReference type="AlphaFoldDB" id="A0A7U5SUA2"/>
<accession>A0A7U5SUA2</accession>
<sequence length="110" mass="12381">MKYIQIVSGKVIAELSYFQDEKIFLGIIEVEGDAPRYIDWYNSVLHFMAGNKDIDFMRGQGCTSKVGIVNGAKLPQSYSNFKITTSHNEYGCIAIINTPICYKRAVCAMK</sequence>
<organism evidence="1 2">
    <name type="scientific">Yersinia enterocolitica LC20</name>
    <dbReference type="NCBI Taxonomy" id="1443113"/>
    <lineage>
        <taxon>Bacteria</taxon>
        <taxon>Pseudomonadati</taxon>
        <taxon>Pseudomonadota</taxon>
        <taxon>Gammaproteobacteria</taxon>
        <taxon>Enterobacterales</taxon>
        <taxon>Yersiniaceae</taxon>
        <taxon>Yersinia</taxon>
    </lineage>
</organism>
<reference evidence="1 2" key="1">
    <citation type="submission" date="2017-11" db="EMBL/GenBank/DDBJ databases">
        <title>The complete genome sequence and comparative genome analysis of Yersinia enterocolitica strain LC20.</title>
        <authorList>
            <person name="Shi G."/>
            <person name="Su M."/>
            <person name="Liang J."/>
            <person name="Gu W."/>
            <person name="Xiao Y."/>
            <person name="Zhang Z."/>
            <person name="Qiu H."/>
            <person name="Duan R."/>
            <person name="Zhang Z."/>
            <person name="Li Y."/>
            <person name="Zhang X."/>
            <person name="Ling Y."/>
            <person name="Song L."/>
            <person name="Chen M."/>
            <person name="Zhao Y."/>
            <person name="Wu J."/>
            <person name="Jing H."/>
            <person name="Xiao J."/>
            <person name="Wang X."/>
        </authorList>
    </citation>
    <scope>NUCLEOTIDE SEQUENCE [LARGE SCALE GENOMIC DNA]</scope>
    <source>
        <strain evidence="1 2">LC20</strain>
    </source>
</reference>
<protein>
    <submittedName>
        <fullName evidence="1">Uncharacterized protein</fullName>
    </submittedName>
</protein>
<dbReference type="EMBL" id="CP007448">
    <property type="protein sequence ID" value="ATX62815.1"/>
    <property type="molecule type" value="Genomic_DNA"/>
</dbReference>
<evidence type="ECO:0000313" key="2">
    <source>
        <dbReference type="Proteomes" id="UP000230961"/>
    </source>
</evidence>